<keyword evidence="6" id="KW-1185">Reference proteome</keyword>
<dbReference type="GO" id="GO:0005524">
    <property type="term" value="F:ATP binding"/>
    <property type="evidence" value="ECO:0007669"/>
    <property type="project" value="UniProtKB-KW"/>
</dbReference>
<keyword evidence="2" id="KW-0547">Nucleotide-binding</keyword>
<dbReference type="RefSeq" id="WP_090020197.1">
    <property type="nucleotide sequence ID" value="NZ_FNCE01000006.1"/>
</dbReference>
<dbReference type="InterPro" id="IPR027417">
    <property type="entry name" value="P-loop_NTPase"/>
</dbReference>
<keyword evidence="3 5" id="KW-0067">ATP-binding</keyword>
<dbReference type="PANTHER" id="PTHR42711">
    <property type="entry name" value="ABC TRANSPORTER ATP-BINDING PROTEIN"/>
    <property type="match status" value="1"/>
</dbReference>
<dbReference type="PANTHER" id="PTHR42711:SF15">
    <property type="entry name" value="ABC-TYPE MULTIDRUG TRANSPORT SYSTEM, ATPASE COMPONENT"/>
    <property type="match status" value="1"/>
</dbReference>
<dbReference type="PROSITE" id="PS00211">
    <property type="entry name" value="ABC_TRANSPORTER_1"/>
    <property type="match status" value="1"/>
</dbReference>
<accession>A0A1G7S783</accession>
<dbReference type="InterPro" id="IPR003439">
    <property type="entry name" value="ABC_transporter-like_ATP-bd"/>
</dbReference>
<dbReference type="GO" id="GO:0016887">
    <property type="term" value="F:ATP hydrolysis activity"/>
    <property type="evidence" value="ECO:0007669"/>
    <property type="project" value="InterPro"/>
</dbReference>
<organism evidence="5 6">
    <name type="scientific">Limimonas halophila</name>
    <dbReference type="NCBI Taxonomy" id="1082479"/>
    <lineage>
        <taxon>Bacteria</taxon>
        <taxon>Pseudomonadati</taxon>
        <taxon>Pseudomonadota</taxon>
        <taxon>Alphaproteobacteria</taxon>
        <taxon>Rhodospirillales</taxon>
        <taxon>Rhodovibrionaceae</taxon>
        <taxon>Limimonas</taxon>
    </lineage>
</organism>
<proteinExistence type="predicted"/>
<gene>
    <name evidence="5" type="ORF">SAMN05216241_106148</name>
</gene>
<evidence type="ECO:0000313" key="5">
    <source>
        <dbReference type="EMBL" id="SDG18843.1"/>
    </source>
</evidence>
<dbReference type="STRING" id="1082479.SAMN05216241_106148"/>
<evidence type="ECO:0000313" key="6">
    <source>
        <dbReference type="Proteomes" id="UP000199415"/>
    </source>
</evidence>
<dbReference type="PROSITE" id="PS50893">
    <property type="entry name" value="ABC_TRANSPORTER_2"/>
    <property type="match status" value="1"/>
</dbReference>
<evidence type="ECO:0000256" key="3">
    <source>
        <dbReference type="ARBA" id="ARBA00022840"/>
    </source>
</evidence>
<dbReference type="AlphaFoldDB" id="A0A1G7S783"/>
<evidence type="ECO:0000256" key="2">
    <source>
        <dbReference type="ARBA" id="ARBA00022741"/>
    </source>
</evidence>
<dbReference type="Pfam" id="PF00005">
    <property type="entry name" value="ABC_tran"/>
    <property type="match status" value="1"/>
</dbReference>
<keyword evidence="1" id="KW-0813">Transport</keyword>
<dbReference type="EMBL" id="FNCE01000006">
    <property type="protein sequence ID" value="SDG18843.1"/>
    <property type="molecule type" value="Genomic_DNA"/>
</dbReference>
<protein>
    <submittedName>
        <fullName evidence="5">ABC-2 type transport system ATP-binding protein</fullName>
    </submittedName>
</protein>
<dbReference type="SMART" id="SM00382">
    <property type="entry name" value="AAA"/>
    <property type="match status" value="1"/>
</dbReference>
<dbReference type="Gene3D" id="3.40.50.300">
    <property type="entry name" value="P-loop containing nucleotide triphosphate hydrolases"/>
    <property type="match status" value="1"/>
</dbReference>
<sequence length="335" mass="36084">MPRDDISPSQSAPFAAHDLPQHAVRVKGLEKTYGGRGRTPAKHALKAVDLAIPRGSLFGLLGPNGAGKSTMINIFAGLVHKTGGTVELWDTDIDRSPRQARASIGVVPQELNIDPFFTPRALLEMQAGLYGVPPRERRTDELLATMSLTDKADAYARSLSGGMRRRLMVAKAMVHDPPILVLDEPTAGVDVELRRQLWEHVQALNARGTTILLTTHYLHEAEALCDEIAIINHGDIVACDTTPNMLRRLDSKTIILNVQEALTAVPATLTPYDAELLDAHRIAIQYHRSTSPVAGILEAVGAAGLSIADVSTREAALEDIFLQITAEPDAATAAA</sequence>
<dbReference type="InterPro" id="IPR003593">
    <property type="entry name" value="AAA+_ATPase"/>
</dbReference>
<dbReference type="SUPFAM" id="SSF52540">
    <property type="entry name" value="P-loop containing nucleoside triphosphate hydrolases"/>
    <property type="match status" value="1"/>
</dbReference>
<dbReference type="InterPro" id="IPR050763">
    <property type="entry name" value="ABC_transporter_ATP-binding"/>
</dbReference>
<dbReference type="Proteomes" id="UP000199415">
    <property type="component" value="Unassembled WGS sequence"/>
</dbReference>
<feature type="domain" description="ABC transporter" evidence="4">
    <location>
        <begin position="24"/>
        <end position="258"/>
    </location>
</feature>
<name>A0A1G7S783_9PROT</name>
<reference evidence="5 6" key="1">
    <citation type="submission" date="2016-10" db="EMBL/GenBank/DDBJ databases">
        <authorList>
            <person name="de Groot N.N."/>
        </authorList>
    </citation>
    <scope>NUCLEOTIDE SEQUENCE [LARGE SCALE GENOMIC DNA]</scope>
    <source>
        <strain evidence="5 6">DSM 25584</strain>
    </source>
</reference>
<evidence type="ECO:0000259" key="4">
    <source>
        <dbReference type="PROSITE" id="PS50893"/>
    </source>
</evidence>
<dbReference type="InterPro" id="IPR017871">
    <property type="entry name" value="ABC_transporter-like_CS"/>
</dbReference>
<evidence type="ECO:0000256" key="1">
    <source>
        <dbReference type="ARBA" id="ARBA00022448"/>
    </source>
</evidence>
<dbReference type="OrthoDB" id="9778547at2"/>